<dbReference type="PANTHER" id="PTHR12789">
    <property type="entry name" value="DENSITY-REGULATED PROTEIN HOMOLOG"/>
    <property type="match status" value="1"/>
</dbReference>
<dbReference type="InterPro" id="IPR046447">
    <property type="entry name" value="DENR_C"/>
</dbReference>
<dbReference type="InterPro" id="IPR001950">
    <property type="entry name" value="SUI1"/>
</dbReference>
<dbReference type="PROSITE" id="PS50296">
    <property type="entry name" value="SUI1"/>
    <property type="match status" value="1"/>
</dbReference>
<feature type="domain" description="SUI1" evidence="3">
    <location>
        <begin position="345"/>
        <end position="416"/>
    </location>
</feature>
<feature type="compositionally biased region" description="Acidic residues" evidence="2">
    <location>
        <begin position="219"/>
        <end position="234"/>
    </location>
</feature>
<feature type="region of interest" description="Disordered" evidence="2">
    <location>
        <begin position="306"/>
        <end position="352"/>
    </location>
</feature>
<feature type="region of interest" description="Disordered" evidence="2">
    <location>
        <begin position="132"/>
        <end position="167"/>
    </location>
</feature>
<gene>
    <name evidence="4" type="ORF">SCF082_LOCUS30993</name>
</gene>
<dbReference type="Pfam" id="PF01253">
    <property type="entry name" value="SUI1"/>
    <property type="match status" value="1"/>
</dbReference>
<feature type="compositionally biased region" description="Low complexity" evidence="2">
    <location>
        <begin position="309"/>
        <end position="319"/>
    </location>
</feature>
<dbReference type="PANTHER" id="PTHR12789:SF0">
    <property type="entry name" value="DENSITY-REGULATED PROTEIN"/>
    <property type="match status" value="1"/>
</dbReference>
<evidence type="ECO:0000256" key="1">
    <source>
        <dbReference type="ARBA" id="ARBA00007514"/>
    </source>
</evidence>
<organism evidence="4 5">
    <name type="scientific">Durusdinium trenchii</name>
    <dbReference type="NCBI Taxonomy" id="1381693"/>
    <lineage>
        <taxon>Eukaryota</taxon>
        <taxon>Sar</taxon>
        <taxon>Alveolata</taxon>
        <taxon>Dinophyceae</taxon>
        <taxon>Suessiales</taxon>
        <taxon>Symbiodiniaceae</taxon>
        <taxon>Durusdinium</taxon>
    </lineage>
</organism>
<comment type="caution">
    <text evidence="4">The sequence shown here is derived from an EMBL/GenBank/DDBJ whole genome shotgun (WGS) entry which is preliminary data.</text>
</comment>
<accession>A0ABP0N3H2</accession>
<comment type="similarity">
    <text evidence="1">Belongs to the DENR family.</text>
</comment>
<dbReference type="Proteomes" id="UP001642464">
    <property type="component" value="Unassembled WGS sequence"/>
</dbReference>
<evidence type="ECO:0000313" key="5">
    <source>
        <dbReference type="Proteomes" id="UP001642464"/>
    </source>
</evidence>
<name>A0ABP0N3H2_9DINO</name>
<keyword evidence="5" id="KW-1185">Reference proteome</keyword>
<dbReference type="InterPro" id="IPR048517">
    <property type="entry name" value="DENR_N"/>
</dbReference>
<proteinExistence type="inferred from homology"/>
<dbReference type="Gene3D" id="3.30.780.10">
    <property type="entry name" value="SUI1-like domain"/>
    <property type="match status" value="1"/>
</dbReference>
<reference evidence="4 5" key="1">
    <citation type="submission" date="2024-02" db="EMBL/GenBank/DDBJ databases">
        <authorList>
            <person name="Chen Y."/>
            <person name="Shah S."/>
            <person name="Dougan E. K."/>
            <person name="Thang M."/>
            <person name="Chan C."/>
        </authorList>
    </citation>
    <scope>NUCLEOTIDE SEQUENCE [LARGE SCALE GENOMIC DNA]</scope>
</reference>
<dbReference type="CDD" id="cd11607">
    <property type="entry name" value="DENR_C"/>
    <property type="match status" value="1"/>
</dbReference>
<dbReference type="Pfam" id="PF21023">
    <property type="entry name" value="DENR_N"/>
    <property type="match status" value="1"/>
</dbReference>
<feature type="compositionally biased region" description="Low complexity" evidence="2">
    <location>
        <begin position="138"/>
        <end position="159"/>
    </location>
</feature>
<evidence type="ECO:0000259" key="3">
    <source>
        <dbReference type="PROSITE" id="PS50296"/>
    </source>
</evidence>
<evidence type="ECO:0000256" key="2">
    <source>
        <dbReference type="SAM" id="MobiDB-lite"/>
    </source>
</evidence>
<sequence length="437" mass="47788">QPRGAAGGKDSSGRREEMVAQTFRDRVVRFYEAYVTQSGHAPEKIGDVDKIVAQTGGTAKGEEKLMEALVDKYGPEPLVSDPEALRRWISAFYKHYNPAKLDKVDNLVQRTKGKANYEARLMAMLVEKYGEEPESLSAEAPGDEGAQAAAAAPPAAPDASSDDDDDEKYSIRARVVRFYEKYAPEKLCDVDKLVARTVGKPSMERKLMEALVDKYGPEPDTDDEDAADGDAEEDDIDGTMIKTSEDSPLREIVHCPVDGMPPEYCEYLPTFMACLDWLETHFPNLVLTTKKGVTVAEFAAQVRAENEGAEGAEAAGAASKSKRGGAGMPNKARGGKKGKKGEPGVTIERSQRQKRKYVTSVIGLDTFDVKLKEAAKKLGRRFACGASVNKTADGRQSIDIQGDCIYDLPELLLEYFPAVQKDKITLINEGKKSKAFN</sequence>
<dbReference type="InterPro" id="IPR036877">
    <property type="entry name" value="SUI1_dom_sf"/>
</dbReference>
<feature type="region of interest" description="Disordered" evidence="2">
    <location>
        <begin position="214"/>
        <end position="234"/>
    </location>
</feature>
<dbReference type="EMBL" id="CAXAMM010025981">
    <property type="protein sequence ID" value="CAK9057963.1"/>
    <property type="molecule type" value="Genomic_DNA"/>
</dbReference>
<feature type="non-terminal residue" evidence="4">
    <location>
        <position position="1"/>
    </location>
</feature>
<dbReference type="InterPro" id="IPR050318">
    <property type="entry name" value="DENR/SUI1_TIF"/>
</dbReference>
<dbReference type="SUPFAM" id="SSF55159">
    <property type="entry name" value="eIF1-like"/>
    <property type="match status" value="1"/>
</dbReference>
<protein>
    <submittedName>
        <fullName evidence="4">Density-regulated protein (DRP)</fullName>
    </submittedName>
</protein>
<evidence type="ECO:0000313" key="4">
    <source>
        <dbReference type="EMBL" id="CAK9057963.1"/>
    </source>
</evidence>